<reference evidence="2" key="1">
    <citation type="submission" date="2020-10" db="EMBL/GenBank/DDBJ databases">
        <authorList>
            <person name="Gilroy R."/>
        </authorList>
    </citation>
    <scope>NUCLEOTIDE SEQUENCE</scope>
    <source>
        <strain evidence="2">CHK184-25365</strain>
    </source>
</reference>
<comment type="caution">
    <text evidence="2">The sequence shown here is derived from an EMBL/GenBank/DDBJ whole genome shotgun (WGS) entry which is preliminary data.</text>
</comment>
<evidence type="ECO:0000313" key="2">
    <source>
        <dbReference type="EMBL" id="HIR41591.1"/>
    </source>
</evidence>
<feature type="transmembrane region" description="Helical" evidence="1">
    <location>
        <begin position="45"/>
        <end position="66"/>
    </location>
</feature>
<sequence>MNWMARVKNPIFWVQVMGTILLTALTYNSLQPADLTSWQGVGQLLWGIVTNPYLLVSCLWGVWNAVNDPTTAGLKDSQAALTYTAPKKDNEKEESSNG</sequence>
<dbReference type="Pfam" id="PF04531">
    <property type="entry name" value="Phage_holin_1"/>
    <property type="match status" value="1"/>
</dbReference>
<dbReference type="AlphaFoldDB" id="A0A9D1ALV0"/>
<reference evidence="2" key="2">
    <citation type="journal article" date="2021" name="PeerJ">
        <title>Extensive microbial diversity within the chicken gut microbiome revealed by metagenomics and culture.</title>
        <authorList>
            <person name="Gilroy R."/>
            <person name="Ravi A."/>
            <person name="Getino M."/>
            <person name="Pursley I."/>
            <person name="Horton D.L."/>
            <person name="Alikhan N.F."/>
            <person name="Baker D."/>
            <person name="Gharbi K."/>
            <person name="Hall N."/>
            <person name="Watson M."/>
            <person name="Adriaenssens E.M."/>
            <person name="Foster-Nyarko E."/>
            <person name="Jarju S."/>
            <person name="Secka A."/>
            <person name="Antonio M."/>
            <person name="Oren A."/>
            <person name="Chaudhuri R.R."/>
            <person name="La Ragione R."/>
            <person name="Hildebrand F."/>
            <person name="Pallen M.J."/>
        </authorList>
    </citation>
    <scope>NUCLEOTIDE SEQUENCE</scope>
    <source>
        <strain evidence="2">CHK184-25365</strain>
    </source>
</reference>
<dbReference type="NCBIfam" id="TIGR01598">
    <property type="entry name" value="holin_phiLC3"/>
    <property type="match status" value="1"/>
</dbReference>
<dbReference type="EMBL" id="DVGY01000163">
    <property type="protein sequence ID" value="HIR41591.1"/>
    <property type="molecule type" value="Genomic_DNA"/>
</dbReference>
<dbReference type="Proteomes" id="UP000886749">
    <property type="component" value="Unassembled WGS sequence"/>
</dbReference>
<evidence type="ECO:0000313" key="3">
    <source>
        <dbReference type="Proteomes" id="UP000886749"/>
    </source>
</evidence>
<dbReference type="InterPro" id="IPR006485">
    <property type="entry name" value="Phage-like_holin"/>
</dbReference>
<evidence type="ECO:0000256" key="1">
    <source>
        <dbReference type="SAM" id="Phobius"/>
    </source>
</evidence>
<name>A0A9D1ALV0_9FIRM</name>
<gene>
    <name evidence="2" type="ORF">IAB36_07175</name>
</gene>
<organism evidence="2 3">
    <name type="scientific">Candidatus Egerieicola pullicola</name>
    <dbReference type="NCBI Taxonomy" id="2840775"/>
    <lineage>
        <taxon>Bacteria</taxon>
        <taxon>Bacillati</taxon>
        <taxon>Bacillota</taxon>
        <taxon>Clostridia</taxon>
        <taxon>Eubacteriales</taxon>
        <taxon>Oscillospiraceae</taxon>
        <taxon>Oscillospiraceae incertae sedis</taxon>
        <taxon>Candidatus Egerieicola</taxon>
    </lineage>
</organism>
<keyword evidence="1" id="KW-1133">Transmembrane helix</keyword>
<proteinExistence type="predicted"/>
<keyword evidence="1" id="KW-0472">Membrane</keyword>
<feature type="transmembrane region" description="Helical" evidence="1">
    <location>
        <begin position="12"/>
        <end position="30"/>
    </location>
</feature>
<accession>A0A9D1ALV0</accession>
<keyword evidence="1" id="KW-0812">Transmembrane</keyword>
<protein>
    <submittedName>
        <fullName evidence="2">Phage holin</fullName>
    </submittedName>
</protein>